<dbReference type="Pfam" id="PF01966">
    <property type="entry name" value="HD"/>
    <property type="match status" value="1"/>
</dbReference>
<comment type="caution">
    <text evidence="2">The sequence shown here is derived from an EMBL/GenBank/DDBJ whole genome shotgun (WGS) entry which is preliminary data.</text>
</comment>
<name>A0ABT8V964_9BACL</name>
<dbReference type="PANTHER" id="PTHR35569:SF1">
    <property type="entry name" value="CYANAMIDE HYDRATASE DDI2-RELATED"/>
    <property type="match status" value="1"/>
</dbReference>
<dbReference type="Proteomes" id="UP001168883">
    <property type="component" value="Unassembled WGS sequence"/>
</dbReference>
<evidence type="ECO:0000313" key="2">
    <source>
        <dbReference type="EMBL" id="MDO3676805.1"/>
    </source>
</evidence>
<reference evidence="2" key="1">
    <citation type="submission" date="2023-07" db="EMBL/GenBank/DDBJ databases">
        <authorList>
            <person name="Aktuganov G."/>
            <person name="Boyko T."/>
            <person name="Delegan Y."/>
            <person name="Galimzianova N."/>
            <person name="Gilvanova E."/>
            <person name="Korobov V."/>
            <person name="Kuzmina L."/>
            <person name="Melentiev A."/>
            <person name="Milman P."/>
            <person name="Ryabova A."/>
            <person name="Stupak E."/>
            <person name="Yasakov T."/>
            <person name="Zharikova N."/>
            <person name="Zhurenko E."/>
        </authorList>
    </citation>
    <scope>NUCLEOTIDE SEQUENCE</scope>
    <source>
        <strain evidence="2">IB-739</strain>
    </source>
</reference>
<organism evidence="2 3">
    <name type="scientific">Paenibacillus ehimensis</name>
    <dbReference type="NCBI Taxonomy" id="79264"/>
    <lineage>
        <taxon>Bacteria</taxon>
        <taxon>Bacillati</taxon>
        <taxon>Bacillota</taxon>
        <taxon>Bacilli</taxon>
        <taxon>Bacillales</taxon>
        <taxon>Paenibacillaceae</taxon>
        <taxon>Paenibacillus</taxon>
    </lineage>
</organism>
<sequence>MRKEIAGIVIPDTKLAKEATELVREVSPVSIFNHALRSYIFGAALGNKLNKKYDAEMLYLSAIMHDLGVVERFIGPARFEIDGADAAADFLTRHQYPVEKIALVWDAIALHTSVEIATRKAPEVALVQMGTFTDVGFLDDGMLPASFLEEIFEAVPLLGFHQAFTEAVTEVLRRKPHTAYVSFLADIVRNEIHGEASPKVCSHIPRQPFDNQA</sequence>
<dbReference type="SUPFAM" id="SSF109604">
    <property type="entry name" value="HD-domain/PDEase-like"/>
    <property type="match status" value="1"/>
</dbReference>
<accession>A0ABT8V964</accession>
<keyword evidence="3" id="KW-1185">Reference proteome</keyword>
<feature type="domain" description="HD" evidence="1">
    <location>
        <begin position="32"/>
        <end position="118"/>
    </location>
</feature>
<dbReference type="InterPro" id="IPR006674">
    <property type="entry name" value="HD_domain"/>
</dbReference>
<gene>
    <name evidence="2" type="ORF">Q3C12_07295</name>
</gene>
<dbReference type="PANTHER" id="PTHR35569">
    <property type="entry name" value="CYANAMIDE HYDRATASE DDI2-RELATED"/>
    <property type="match status" value="1"/>
</dbReference>
<dbReference type="EMBL" id="JAUMKJ010000007">
    <property type="protein sequence ID" value="MDO3676805.1"/>
    <property type="molecule type" value="Genomic_DNA"/>
</dbReference>
<proteinExistence type="predicted"/>
<dbReference type="Gene3D" id="1.10.3210.10">
    <property type="entry name" value="Hypothetical protein af1432"/>
    <property type="match status" value="1"/>
</dbReference>
<evidence type="ECO:0000313" key="3">
    <source>
        <dbReference type="Proteomes" id="UP001168883"/>
    </source>
</evidence>
<dbReference type="RefSeq" id="WP_302877819.1">
    <property type="nucleotide sequence ID" value="NZ_JAUMKJ010000007.1"/>
</dbReference>
<evidence type="ECO:0000259" key="1">
    <source>
        <dbReference type="Pfam" id="PF01966"/>
    </source>
</evidence>
<protein>
    <submittedName>
        <fullName evidence="2">HD domain-containing protein</fullName>
    </submittedName>
</protein>